<comment type="caution">
    <text evidence="1">The sequence shown here is derived from an EMBL/GenBank/DDBJ whole genome shotgun (WGS) entry which is preliminary data.</text>
</comment>
<sequence length="363" mass="42016">MFDCGGWLNIWASPGETNCYVRIRHGDCHQKYVCIDIPAHKLEPIPLPQSDGFRALGFVFPSVLEKWEGVIREVALDSTFQTNKAGFECFALLGEVGGSGVPLGFLLLKSNQPELNEKEQYIRATINFITVVWKIRVMQALSDKEITEINALLVELPDDIKYQLCFVPAPPRPKIVIRLNGRLERAPDTNDALENYVDSLDDDEEDLDEDPDAVDSWDGPASIFEPGETVFATTATYAFCPAPHRKQLLRIFIRHFCEHPLLPDRAGSTRTSEKIRYDAVWEMYQFCFQRGLREVWGYMWTAWYCPMKFRLWVRSSEPSFIGRWRTMMSVENFWRNLKHETLHHFVHPRLDQLIYLIAVEVLP</sequence>
<evidence type="ECO:0000313" key="1">
    <source>
        <dbReference type="EMBL" id="KAJ7032861.1"/>
    </source>
</evidence>
<protein>
    <submittedName>
        <fullName evidence="1">Uncharacterized protein</fullName>
    </submittedName>
</protein>
<dbReference type="EMBL" id="JARJCM010000069">
    <property type="protein sequence ID" value="KAJ7032861.1"/>
    <property type="molecule type" value="Genomic_DNA"/>
</dbReference>
<name>A0AAD6STM8_9AGAR</name>
<dbReference type="AlphaFoldDB" id="A0AAD6STM8"/>
<feature type="non-terminal residue" evidence="1">
    <location>
        <position position="363"/>
    </location>
</feature>
<evidence type="ECO:0000313" key="2">
    <source>
        <dbReference type="Proteomes" id="UP001218188"/>
    </source>
</evidence>
<organism evidence="1 2">
    <name type="scientific">Mycena alexandri</name>
    <dbReference type="NCBI Taxonomy" id="1745969"/>
    <lineage>
        <taxon>Eukaryota</taxon>
        <taxon>Fungi</taxon>
        <taxon>Dikarya</taxon>
        <taxon>Basidiomycota</taxon>
        <taxon>Agaricomycotina</taxon>
        <taxon>Agaricomycetes</taxon>
        <taxon>Agaricomycetidae</taxon>
        <taxon>Agaricales</taxon>
        <taxon>Marasmiineae</taxon>
        <taxon>Mycenaceae</taxon>
        <taxon>Mycena</taxon>
    </lineage>
</organism>
<dbReference type="Proteomes" id="UP001218188">
    <property type="component" value="Unassembled WGS sequence"/>
</dbReference>
<keyword evidence="2" id="KW-1185">Reference proteome</keyword>
<accession>A0AAD6STM8</accession>
<proteinExistence type="predicted"/>
<gene>
    <name evidence="1" type="ORF">C8F04DRAFT_958322</name>
</gene>
<reference evidence="1" key="1">
    <citation type="submission" date="2023-03" db="EMBL/GenBank/DDBJ databases">
        <title>Massive genome expansion in bonnet fungi (Mycena s.s.) driven by repeated elements and novel gene families across ecological guilds.</title>
        <authorList>
            <consortium name="Lawrence Berkeley National Laboratory"/>
            <person name="Harder C.B."/>
            <person name="Miyauchi S."/>
            <person name="Viragh M."/>
            <person name="Kuo A."/>
            <person name="Thoen E."/>
            <person name="Andreopoulos B."/>
            <person name="Lu D."/>
            <person name="Skrede I."/>
            <person name="Drula E."/>
            <person name="Henrissat B."/>
            <person name="Morin E."/>
            <person name="Kohler A."/>
            <person name="Barry K."/>
            <person name="LaButti K."/>
            <person name="Morin E."/>
            <person name="Salamov A."/>
            <person name="Lipzen A."/>
            <person name="Mereny Z."/>
            <person name="Hegedus B."/>
            <person name="Baldrian P."/>
            <person name="Stursova M."/>
            <person name="Weitz H."/>
            <person name="Taylor A."/>
            <person name="Grigoriev I.V."/>
            <person name="Nagy L.G."/>
            <person name="Martin F."/>
            <person name="Kauserud H."/>
        </authorList>
    </citation>
    <scope>NUCLEOTIDE SEQUENCE</scope>
    <source>
        <strain evidence="1">CBHHK200</strain>
    </source>
</reference>